<dbReference type="InterPro" id="IPR052174">
    <property type="entry name" value="Flavoredoxin"/>
</dbReference>
<evidence type="ECO:0000313" key="1">
    <source>
        <dbReference type="EMBL" id="KAA6318270.1"/>
    </source>
</evidence>
<dbReference type="Gene3D" id="2.30.110.10">
    <property type="entry name" value="Electron Transport, Fmn-binding Protein, Chain A"/>
    <property type="match status" value="1"/>
</dbReference>
<gene>
    <name evidence="1" type="ORF">EZS27_031702</name>
</gene>
<dbReference type="InterPro" id="IPR012349">
    <property type="entry name" value="Split_barrel_FMN-bd"/>
</dbReference>
<name>A0A5J4QB79_9ZZZZ</name>
<proteinExistence type="predicted"/>
<dbReference type="AlphaFoldDB" id="A0A5J4QB79"/>
<dbReference type="PANTHER" id="PTHR43567:SF5">
    <property type="entry name" value="HYPOTHETICAL CYTOSOLIC PROTEIN"/>
    <property type="match status" value="1"/>
</dbReference>
<dbReference type="PANTHER" id="PTHR43567">
    <property type="entry name" value="FLAVOREDOXIN-RELATED-RELATED"/>
    <property type="match status" value="1"/>
</dbReference>
<sequence length="221" mass="25615">MANVVILFLKRSLLLHRQTNKNEKMKTTNHVNVKEMKQRPASANFDQLFKQISPEEICDNFNVFTLVGKDFYVITAGKEEHYNSMTGSGGGMGLLFKKPTTWCTLRADRYTLELIQKEQTYTLSYFPNEYKEQILFLGSKSGRDSEKMKEVALASIQTPSEDMSFREAGLIIECKLTQITTPNPNDFYTKEAKDYINEAYKDANDYRKYVFGEIIHVWVRI</sequence>
<reference evidence="1" key="1">
    <citation type="submission" date="2019-03" db="EMBL/GenBank/DDBJ databases">
        <title>Single cell metagenomics reveals metabolic interactions within the superorganism composed of flagellate Streblomastix strix and complex community of Bacteroidetes bacteria on its surface.</title>
        <authorList>
            <person name="Treitli S.C."/>
            <person name="Kolisko M."/>
            <person name="Husnik F."/>
            <person name="Keeling P."/>
            <person name="Hampl V."/>
        </authorList>
    </citation>
    <scope>NUCLEOTIDE SEQUENCE</scope>
    <source>
        <strain evidence="1">STM</strain>
    </source>
</reference>
<protein>
    <submittedName>
        <fullName evidence="1">Flavoredoxin</fullName>
    </submittedName>
</protein>
<organism evidence="1">
    <name type="scientific">termite gut metagenome</name>
    <dbReference type="NCBI Taxonomy" id="433724"/>
    <lineage>
        <taxon>unclassified sequences</taxon>
        <taxon>metagenomes</taxon>
        <taxon>organismal metagenomes</taxon>
    </lineage>
</organism>
<dbReference type="EMBL" id="SNRY01004247">
    <property type="protein sequence ID" value="KAA6318270.1"/>
    <property type="molecule type" value="Genomic_DNA"/>
</dbReference>
<dbReference type="SUPFAM" id="SSF50475">
    <property type="entry name" value="FMN-binding split barrel"/>
    <property type="match status" value="1"/>
</dbReference>
<accession>A0A5J4QB79</accession>
<comment type="caution">
    <text evidence="1">The sequence shown here is derived from an EMBL/GenBank/DDBJ whole genome shotgun (WGS) entry which is preliminary data.</text>
</comment>